<evidence type="ECO:0000313" key="2">
    <source>
        <dbReference type="Proteomes" id="UP000663828"/>
    </source>
</evidence>
<dbReference type="Gene3D" id="2.120.10.30">
    <property type="entry name" value="TolB, C-terminal domain"/>
    <property type="match status" value="1"/>
</dbReference>
<keyword evidence="2" id="KW-1185">Reference proteome</keyword>
<feature type="non-terminal residue" evidence="1">
    <location>
        <position position="1"/>
    </location>
</feature>
<reference evidence="1" key="1">
    <citation type="submission" date="2021-02" db="EMBL/GenBank/DDBJ databases">
        <authorList>
            <person name="Nowell W R."/>
        </authorList>
    </citation>
    <scope>NUCLEOTIDE SEQUENCE</scope>
</reference>
<evidence type="ECO:0000313" key="1">
    <source>
        <dbReference type="EMBL" id="CAF1681039.1"/>
    </source>
</evidence>
<dbReference type="InterPro" id="IPR011042">
    <property type="entry name" value="6-blade_b-propeller_TolB-like"/>
</dbReference>
<proteinExistence type="predicted"/>
<sequence>MIIALGALFGVILKFQNHNGRSYDCVGANCADVSTTSGLPSNATMNSMMPEHDTTIATASTLGADCIPVGWNYKGDLITTDQPYFHLTVDHDSNVYVAHEKLKSLDKWSSQGTLLKRLYQYQFDIDTPLFFHLSSQSLYFCQVWNRSLHIFKITDDNWAPESVIGDIINKLGVNPSLNHCGGLYVNSAGDIFMLMTSSGAVYKWTVNSSSAILVVDGSKIDSVRYPTTNIVAFAVYEPDNTIYLLDRGASFQKTSNGSFVNVGYGFNRILKYSNGSELGETIIDGTPLHMFSNTKAVDVDAYTIAVDQTGYVILGELHRVSIWSPDGKFHSTIMNKYRIHES</sequence>
<organism evidence="1 2">
    <name type="scientific">Adineta ricciae</name>
    <name type="common">Rotifer</name>
    <dbReference type="NCBI Taxonomy" id="249248"/>
    <lineage>
        <taxon>Eukaryota</taxon>
        <taxon>Metazoa</taxon>
        <taxon>Spiralia</taxon>
        <taxon>Gnathifera</taxon>
        <taxon>Rotifera</taxon>
        <taxon>Eurotatoria</taxon>
        <taxon>Bdelloidea</taxon>
        <taxon>Adinetida</taxon>
        <taxon>Adinetidae</taxon>
        <taxon>Adineta</taxon>
    </lineage>
</organism>
<dbReference type="EMBL" id="CAJNOR010015061">
    <property type="protein sequence ID" value="CAF1681039.1"/>
    <property type="molecule type" value="Genomic_DNA"/>
</dbReference>
<dbReference type="AlphaFoldDB" id="A0A816GX39"/>
<dbReference type="Proteomes" id="UP000663828">
    <property type="component" value="Unassembled WGS sequence"/>
</dbReference>
<name>A0A816GX39_ADIRI</name>
<protein>
    <submittedName>
        <fullName evidence="1">Uncharacterized protein</fullName>
    </submittedName>
</protein>
<dbReference type="SUPFAM" id="SSF101898">
    <property type="entry name" value="NHL repeat"/>
    <property type="match status" value="1"/>
</dbReference>
<accession>A0A816GX39</accession>
<gene>
    <name evidence="1" type="ORF">XAT740_LOCUS60560</name>
</gene>
<comment type="caution">
    <text evidence="1">The sequence shown here is derived from an EMBL/GenBank/DDBJ whole genome shotgun (WGS) entry which is preliminary data.</text>
</comment>